<evidence type="ECO:0000256" key="9">
    <source>
        <dbReference type="ARBA" id="ARBA00022993"/>
    </source>
</evidence>
<protein>
    <recommendedName>
        <fullName evidence="2">Phosphopantetheine adenylyltransferase</fullName>
        <ecNumber evidence="1">2.7.7.3</ecNumber>
    </recommendedName>
</protein>
<keyword evidence="7" id="KW-0067">ATP-binding</keyword>
<evidence type="ECO:0000256" key="6">
    <source>
        <dbReference type="ARBA" id="ARBA00022741"/>
    </source>
</evidence>
<dbReference type="AlphaFoldDB" id="A0A6J7LC38"/>
<proteinExistence type="inferred from homology"/>
<dbReference type="SUPFAM" id="SSF52374">
    <property type="entry name" value="Nucleotidylyl transferase"/>
    <property type="match status" value="1"/>
</dbReference>
<dbReference type="Pfam" id="PF01467">
    <property type="entry name" value="CTP_transf_like"/>
    <property type="match status" value="1"/>
</dbReference>
<dbReference type="PANTHER" id="PTHR21342:SF1">
    <property type="entry name" value="PHOSPHOPANTETHEINE ADENYLYLTRANSFERASE"/>
    <property type="match status" value="1"/>
</dbReference>
<dbReference type="NCBIfam" id="TIGR01510">
    <property type="entry name" value="coaD_prev_kdtB"/>
    <property type="match status" value="1"/>
</dbReference>
<comment type="catalytic activity">
    <reaction evidence="10">
        <text>(R)-4'-phosphopantetheine + ATP + H(+) = 3'-dephospho-CoA + diphosphate</text>
        <dbReference type="Rhea" id="RHEA:19801"/>
        <dbReference type="ChEBI" id="CHEBI:15378"/>
        <dbReference type="ChEBI" id="CHEBI:30616"/>
        <dbReference type="ChEBI" id="CHEBI:33019"/>
        <dbReference type="ChEBI" id="CHEBI:57328"/>
        <dbReference type="ChEBI" id="CHEBI:61723"/>
        <dbReference type="EC" id="2.7.7.3"/>
    </reaction>
</comment>
<name>A0A6J7LC38_9ZZZZ</name>
<keyword evidence="6" id="KW-0547">Nucleotide-binding</keyword>
<dbReference type="InterPro" id="IPR004821">
    <property type="entry name" value="Cyt_trans-like"/>
</dbReference>
<evidence type="ECO:0000256" key="5">
    <source>
        <dbReference type="ARBA" id="ARBA00022695"/>
    </source>
</evidence>
<evidence type="ECO:0000256" key="4">
    <source>
        <dbReference type="ARBA" id="ARBA00022679"/>
    </source>
</evidence>
<keyword evidence="4" id="KW-0808">Transferase</keyword>
<evidence type="ECO:0000256" key="7">
    <source>
        <dbReference type="ARBA" id="ARBA00022840"/>
    </source>
</evidence>
<evidence type="ECO:0000313" key="12">
    <source>
        <dbReference type="EMBL" id="CAB4965265.1"/>
    </source>
</evidence>
<evidence type="ECO:0000256" key="10">
    <source>
        <dbReference type="ARBA" id="ARBA00029346"/>
    </source>
</evidence>
<dbReference type="GO" id="GO:0004595">
    <property type="term" value="F:pantetheine-phosphate adenylyltransferase activity"/>
    <property type="evidence" value="ECO:0007669"/>
    <property type="project" value="UniProtKB-EC"/>
</dbReference>
<organism evidence="12">
    <name type="scientific">freshwater metagenome</name>
    <dbReference type="NCBI Taxonomy" id="449393"/>
    <lineage>
        <taxon>unclassified sequences</taxon>
        <taxon>metagenomes</taxon>
        <taxon>ecological metagenomes</taxon>
    </lineage>
</organism>
<evidence type="ECO:0000259" key="11">
    <source>
        <dbReference type="Pfam" id="PF01467"/>
    </source>
</evidence>
<evidence type="ECO:0000256" key="3">
    <source>
        <dbReference type="ARBA" id="ARBA00022490"/>
    </source>
</evidence>
<evidence type="ECO:0000256" key="1">
    <source>
        <dbReference type="ARBA" id="ARBA00012392"/>
    </source>
</evidence>
<gene>
    <name evidence="12" type="ORF">UFOPK3879_01034</name>
</gene>
<dbReference type="GO" id="GO:0015937">
    <property type="term" value="P:coenzyme A biosynthetic process"/>
    <property type="evidence" value="ECO:0007669"/>
    <property type="project" value="UniProtKB-KW"/>
</dbReference>
<dbReference type="HAMAP" id="MF_00151">
    <property type="entry name" value="PPAT_bact"/>
    <property type="match status" value="1"/>
</dbReference>
<dbReference type="NCBIfam" id="TIGR00125">
    <property type="entry name" value="cyt_tran_rel"/>
    <property type="match status" value="1"/>
</dbReference>
<evidence type="ECO:0000256" key="2">
    <source>
        <dbReference type="ARBA" id="ARBA00013868"/>
    </source>
</evidence>
<keyword evidence="3" id="KW-0963">Cytoplasm</keyword>
<dbReference type="EC" id="2.7.7.3" evidence="1"/>
<dbReference type="InterPro" id="IPR001980">
    <property type="entry name" value="PPAT"/>
</dbReference>
<dbReference type="InterPro" id="IPR014729">
    <property type="entry name" value="Rossmann-like_a/b/a_fold"/>
</dbReference>
<dbReference type="PANTHER" id="PTHR21342">
    <property type="entry name" value="PHOSPHOPANTETHEINE ADENYLYLTRANSFERASE"/>
    <property type="match status" value="1"/>
</dbReference>
<accession>A0A6J7LC38</accession>
<dbReference type="PRINTS" id="PR01020">
    <property type="entry name" value="LPSBIOSNTHSS"/>
</dbReference>
<keyword evidence="9" id="KW-0173">Coenzyme A biosynthesis</keyword>
<keyword evidence="8" id="KW-0460">Magnesium</keyword>
<dbReference type="Gene3D" id="3.40.50.620">
    <property type="entry name" value="HUPs"/>
    <property type="match status" value="1"/>
</dbReference>
<reference evidence="12" key="1">
    <citation type="submission" date="2020-05" db="EMBL/GenBank/DDBJ databases">
        <authorList>
            <person name="Chiriac C."/>
            <person name="Salcher M."/>
            <person name="Ghai R."/>
            <person name="Kavagutti S V."/>
        </authorList>
    </citation>
    <scope>NUCLEOTIDE SEQUENCE</scope>
</reference>
<evidence type="ECO:0000256" key="8">
    <source>
        <dbReference type="ARBA" id="ARBA00022842"/>
    </source>
</evidence>
<sequence length="170" mass="18272">MAVAFYPGSFDPFHLGHLDIAEQAVALFGDLVIGVMHNPDKPSGMFSPAERADLVRQSVAHLGKKVCVETYGGLTVEAASKIEASFIIKSARTGGDFEVEQQMAQTNQGASGIETVLLFSRPEHSFISSRYIRQFVDYTGEIATPMVSASVLKALIAKKEIAKQKPGAGK</sequence>
<feature type="domain" description="Cytidyltransferase-like" evidence="11">
    <location>
        <begin position="5"/>
        <end position="134"/>
    </location>
</feature>
<keyword evidence="5" id="KW-0548">Nucleotidyltransferase</keyword>
<dbReference type="GO" id="GO:0005524">
    <property type="term" value="F:ATP binding"/>
    <property type="evidence" value="ECO:0007669"/>
    <property type="project" value="UniProtKB-KW"/>
</dbReference>
<dbReference type="EMBL" id="CAFBNR010000050">
    <property type="protein sequence ID" value="CAB4965265.1"/>
    <property type="molecule type" value="Genomic_DNA"/>
</dbReference>